<dbReference type="Proteomes" id="UP000474061">
    <property type="component" value="Unassembled WGS sequence"/>
</dbReference>
<organism evidence="2 3">
    <name type="scientific">Xylella fastidiosa subsp. multiplex</name>
    <dbReference type="NCBI Taxonomy" id="644357"/>
    <lineage>
        <taxon>Bacteria</taxon>
        <taxon>Pseudomonadati</taxon>
        <taxon>Pseudomonadota</taxon>
        <taxon>Gammaproteobacteria</taxon>
        <taxon>Lysobacterales</taxon>
        <taxon>Lysobacteraceae</taxon>
        <taxon>Xylella</taxon>
    </lineage>
</organism>
<name>A0A9Q4MDR0_XYLFS</name>
<accession>A0A9Q4MDR0</accession>
<dbReference type="SUPFAM" id="SSF56349">
    <property type="entry name" value="DNA breaking-rejoining enzymes"/>
    <property type="match status" value="1"/>
</dbReference>
<dbReference type="GO" id="GO:0015074">
    <property type="term" value="P:DNA integration"/>
    <property type="evidence" value="ECO:0007669"/>
    <property type="project" value="InterPro"/>
</dbReference>
<dbReference type="InterPro" id="IPR011010">
    <property type="entry name" value="DNA_brk_join_enz"/>
</dbReference>
<evidence type="ECO:0000313" key="3">
    <source>
        <dbReference type="Proteomes" id="UP000474061"/>
    </source>
</evidence>
<dbReference type="EMBL" id="VDCJ01000089">
    <property type="protein sequence ID" value="MRU22610.1"/>
    <property type="molecule type" value="Genomic_DNA"/>
</dbReference>
<keyword evidence="1" id="KW-0233">DNA recombination</keyword>
<dbReference type="InterPro" id="IPR013762">
    <property type="entry name" value="Integrase-like_cat_sf"/>
</dbReference>
<evidence type="ECO:0000256" key="1">
    <source>
        <dbReference type="ARBA" id="ARBA00023172"/>
    </source>
</evidence>
<evidence type="ECO:0000313" key="2">
    <source>
        <dbReference type="EMBL" id="MRU22610.1"/>
    </source>
</evidence>
<dbReference type="GO" id="GO:0003677">
    <property type="term" value="F:DNA binding"/>
    <property type="evidence" value="ECO:0007669"/>
    <property type="project" value="InterPro"/>
</dbReference>
<comment type="caution">
    <text evidence="2">The sequence shown here is derived from an EMBL/GenBank/DDBJ whole genome shotgun (WGS) entry which is preliminary data.</text>
</comment>
<dbReference type="GO" id="GO:0006310">
    <property type="term" value="P:DNA recombination"/>
    <property type="evidence" value="ECO:0007669"/>
    <property type="project" value="UniProtKB-KW"/>
</dbReference>
<gene>
    <name evidence="2" type="ORF">FG476_00365</name>
</gene>
<sequence length="79" mass="8853">ELRDAMDLAYLNGQRPAGVLKMRFTEIRNGSLEVQQNKTKKKLRILLEGDSIRTEVGKMMDRSRAGKRGVVGFSLVSTS</sequence>
<protein>
    <submittedName>
        <fullName evidence="2">Integrase</fullName>
    </submittedName>
</protein>
<dbReference type="Gene3D" id="1.10.443.10">
    <property type="entry name" value="Intergrase catalytic core"/>
    <property type="match status" value="1"/>
</dbReference>
<proteinExistence type="predicted"/>
<reference evidence="2" key="1">
    <citation type="submission" date="2019-05" db="EMBL/GenBank/DDBJ databases">
        <authorList>
            <person name="Castillo A."/>
            <person name="Giampetruzzi A."/>
            <person name="Landa B."/>
            <person name="Saponari M."/>
            <person name="Almeida R.P.P."/>
            <person name="Moralejo E."/>
            <person name="Marco-Noales E."/>
            <person name="Velasco-Amo M.P."/>
            <person name="Roman-Ecija M."/>
            <person name="Navarro I."/>
            <person name="Monterde A."/>
            <person name="Barbe S."/>
        </authorList>
    </citation>
    <scope>NUCLEOTIDE SEQUENCE</scope>
    <source>
        <strain evidence="2">XYL1981</strain>
    </source>
</reference>
<feature type="non-terminal residue" evidence="2">
    <location>
        <position position="1"/>
    </location>
</feature>
<reference evidence="2" key="2">
    <citation type="journal article" date="2020" name="Appl. Environ. Microbiol.">
        <title>Multiple intercontinental introductions associated with the emergence of a plant pathogen in Europe.</title>
        <authorList>
            <person name="Landa B.B."/>
            <person name="Castillo A.I."/>
            <person name="Giampetruzzi A."/>
            <person name="Kahn A."/>
            <person name="Roman-Ecija M."/>
            <person name="Velasco-Amo M.P."/>
            <person name="Navas-Cortes J.A."/>
            <person name="Marco-Noales E."/>
            <person name="Barbe S."/>
            <person name="Moralejo E."/>
            <person name="Coletta-Filho H.D."/>
            <person name="Saldarelli P."/>
            <person name="Saponari M."/>
            <person name="Almeida R.P.P."/>
        </authorList>
    </citation>
    <scope>NUCLEOTIDE SEQUENCE</scope>
    <source>
        <strain evidence="2">XYL1981</strain>
    </source>
</reference>
<dbReference type="AlphaFoldDB" id="A0A9Q4MDR0"/>
<feature type="non-terminal residue" evidence="2">
    <location>
        <position position="79"/>
    </location>
</feature>